<name>A0ABR7SF61_9ACTN</name>
<dbReference type="SMART" id="SM00530">
    <property type="entry name" value="HTH_XRE"/>
    <property type="match status" value="1"/>
</dbReference>
<feature type="domain" description="HTH cro/C1-type" evidence="2">
    <location>
        <begin position="38"/>
        <end position="81"/>
    </location>
</feature>
<evidence type="ECO:0000256" key="1">
    <source>
        <dbReference type="SAM" id="MobiDB-lite"/>
    </source>
</evidence>
<dbReference type="Gene3D" id="1.10.260.40">
    <property type="entry name" value="lambda repressor-like DNA-binding domains"/>
    <property type="match status" value="1"/>
</dbReference>
<dbReference type="InterPro" id="IPR010982">
    <property type="entry name" value="Lambda_DNA-bd_dom_sf"/>
</dbReference>
<gene>
    <name evidence="3" type="ORF">H9Y04_15900</name>
</gene>
<dbReference type="CDD" id="cd00093">
    <property type="entry name" value="HTH_XRE"/>
    <property type="match status" value="1"/>
</dbReference>
<evidence type="ECO:0000313" key="4">
    <source>
        <dbReference type="Proteomes" id="UP000642284"/>
    </source>
</evidence>
<dbReference type="PROSITE" id="PS50943">
    <property type="entry name" value="HTH_CROC1"/>
    <property type="match status" value="1"/>
</dbReference>
<dbReference type="SUPFAM" id="SSF47413">
    <property type="entry name" value="lambda repressor-like DNA-binding domains"/>
    <property type="match status" value="1"/>
</dbReference>
<proteinExistence type="predicted"/>
<organism evidence="3 4">
    <name type="scientific">Streptomyces polyasparticus</name>
    <dbReference type="NCBI Taxonomy" id="2767826"/>
    <lineage>
        <taxon>Bacteria</taxon>
        <taxon>Bacillati</taxon>
        <taxon>Actinomycetota</taxon>
        <taxon>Actinomycetes</taxon>
        <taxon>Kitasatosporales</taxon>
        <taxon>Streptomycetaceae</taxon>
        <taxon>Streptomyces</taxon>
    </lineage>
</organism>
<evidence type="ECO:0000259" key="2">
    <source>
        <dbReference type="PROSITE" id="PS50943"/>
    </source>
</evidence>
<dbReference type="InterPro" id="IPR001387">
    <property type="entry name" value="Cro/C1-type_HTH"/>
</dbReference>
<reference evidence="3 4" key="1">
    <citation type="submission" date="2020-08" db="EMBL/GenBank/DDBJ databases">
        <title>Genemic of Streptomyces polyaspartic.</title>
        <authorList>
            <person name="Liu W."/>
        </authorList>
    </citation>
    <scope>NUCLEOTIDE SEQUENCE [LARGE SCALE GENOMIC DNA]</scope>
    <source>
        <strain evidence="3 4">TRM66268-LWL</strain>
    </source>
</reference>
<comment type="caution">
    <text evidence="3">The sequence shown here is derived from an EMBL/GenBank/DDBJ whole genome shotgun (WGS) entry which is preliminary data.</text>
</comment>
<accession>A0ABR7SF61</accession>
<dbReference type="Proteomes" id="UP000642284">
    <property type="component" value="Unassembled WGS sequence"/>
</dbReference>
<dbReference type="RefSeq" id="WP_187814533.1">
    <property type="nucleotide sequence ID" value="NZ_JACTVJ010000007.1"/>
</dbReference>
<keyword evidence="4" id="KW-1185">Reference proteome</keyword>
<protein>
    <submittedName>
        <fullName evidence="3">Helix-turn-helix transcriptional regulator</fullName>
    </submittedName>
</protein>
<evidence type="ECO:0000313" key="3">
    <source>
        <dbReference type="EMBL" id="MBC9714048.1"/>
    </source>
</evidence>
<sequence length="139" mass="14978">MPKETNRPDADAQAFRTWLAEELRKSDYDVDDPRAGVQTRLGAELGVSQSSISRLLRGQGKPDIGLLTALSRHLAIDLRELLIRSGRVAETDLPAPGAPTAPPRGSLTPEEAADGLGITGEDKDLFTAWVRRLRGGASH</sequence>
<dbReference type="Pfam" id="PF01381">
    <property type="entry name" value="HTH_3"/>
    <property type="match status" value="1"/>
</dbReference>
<feature type="region of interest" description="Disordered" evidence="1">
    <location>
        <begin position="90"/>
        <end position="117"/>
    </location>
</feature>
<dbReference type="EMBL" id="JACTVJ010000007">
    <property type="protein sequence ID" value="MBC9714048.1"/>
    <property type="molecule type" value="Genomic_DNA"/>
</dbReference>